<comment type="caution">
    <text evidence="8">The sequence shown here is derived from an EMBL/GenBank/DDBJ whole genome shotgun (WGS) entry which is preliminary data.</text>
</comment>
<dbReference type="Pfam" id="PF03963">
    <property type="entry name" value="FlgD"/>
    <property type="match status" value="1"/>
</dbReference>
<keyword evidence="8" id="KW-0966">Cell projection</keyword>
<evidence type="ECO:0000259" key="7">
    <source>
        <dbReference type="Pfam" id="PF13861"/>
    </source>
</evidence>
<evidence type="ECO:0000256" key="5">
    <source>
        <dbReference type="RuleBase" id="RU362076"/>
    </source>
</evidence>
<evidence type="ECO:0000256" key="2">
    <source>
        <dbReference type="ARBA" id="ARBA00016013"/>
    </source>
</evidence>
<dbReference type="RefSeq" id="WP_376864767.1">
    <property type="nucleotide sequence ID" value="NZ_JBHRYB010000001.1"/>
</dbReference>
<evidence type="ECO:0000259" key="6">
    <source>
        <dbReference type="Pfam" id="PF13860"/>
    </source>
</evidence>
<evidence type="ECO:0000256" key="4">
    <source>
        <dbReference type="ARBA" id="ARBA00024746"/>
    </source>
</evidence>
<keyword evidence="8" id="KW-0282">Flagellum</keyword>
<gene>
    <name evidence="8" type="ORF">ACFOMG_03215</name>
</gene>
<evidence type="ECO:0000256" key="1">
    <source>
        <dbReference type="ARBA" id="ARBA00010577"/>
    </source>
</evidence>
<proteinExistence type="inferred from homology"/>
<name>A0ABV7VPB0_9GAMM</name>
<keyword evidence="8" id="KW-0969">Cilium</keyword>
<accession>A0ABV7VPB0</accession>
<feature type="domain" description="FlgD Tudor-like" evidence="7">
    <location>
        <begin position="90"/>
        <end position="259"/>
    </location>
</feature>
<dbReference type="InterPro" id="IPR025965">
    <property type="entry name" value="FlgD/Vpr_Ig-like"/>
</dbReference>
<organism evidence="8 9">
    <name type="scientific">Bacterioplanoides pacificum</name>
    <dbReference type="NCBI Taxonomy" id="1171596"/>
    <lineage>
        <taxon>Bacteria</taxon>
        <taxon>Pseudomonadati</taxon>
        <taxon>Pseudomonadota</taxon>
        <taxon>Gammaproteobacteria</taxon>
        <taxon>Oceanospirillales</taxon>
        <taxon>Oceanospirillaceae</taxon>
        <taxon>Bacterioplanoides</taxon>
    </lineage>
</organism>
<evidence type="ECO:0000256" key="3">
    <source>
        <dbReference type="ARBA" id="ARBA00022795"/>
    </source>
</evidence>
<comment type="similarity">
    <text evidence="1 5">Belongs to the FlgD family.</text>
</comment>
<keyword evidence="9" id="KW-1185">Reference proteome</keyword>
<evidence type="ECO:0000313" key="9">
    <source>
        <dbReference type="Proteomes" id="UP001595722"/>
    </source>
</evidence>
<feature type="domain" description="FlgD/Vpr Ig-like" evidence="6">
    <location>
        <begin position="116"/>
        <end position="163"/>
    </location>
</feature>
<protein>
    <recommendedName>
        <fullName evidence="2 5">Basal-body rod modification protein FlgD</fullName>
    </recommendedName>
</protein>
<keyword evidence="3 5" id="KW-1005">Bacterial flagellum biogenesis</keyword>
<dbReference type="Pfam" id="PF13861">
    <property type="entry name" value="FLgD_tudor"/>
    <property type="match status" value="1"/>
</dbReference>
<dbReference type="InterPro" id="IPR025963">
    <property type="entry name" value="FLgD_Tudor"/>
</dbReference>
<evidence type="ECO:0000313" key="8">
    <source>
        <dbReference type="EMBL" id="MFC3679120.1"/>
    </source>
</evidence>
<dbReference type="Pfam" id="PF13860">
    <property type="entry name" value="FlgD_ig"/>
    <property type="match status" value="1"/>
</dbReference>
<dbReference type="InterPro" id="IPR005648">
    <property type="entry name" value="FlgD"/>
</dbReference>
<dbReference type="Proteomes" id="UP001595722">
    <property type="component" value="Unassembled WGS sequence"/>
</dbReference>
<dbReference type="EMBL" id="JBHRYB010000001">
    <property type="protein sequence ID" value="MFC3679120.1"/>
    <property type="molecule type" value="Genomic_DNA"/>
</dbReference>
<dbReference type="Gene3D" id="2.60.40.4070">
    <property type="match status" value="1"/>
</dbReference>
<reference evidence="9" key="1">
    <citation type="journal article" date="2019" name="Int. J. Syst. Evol. Microbiol.">
        <title>The Global Catalogue of Microorganisms (GCM) 10K type strain sequencing project: providing services to taxonomists for standard genome sequencing and annotation.</title>
        <authorList>
            <consortium name="The Broad Institute Genomics Platform"/>
            <consortium name="The Broad Institute Genome Sequencing Center for Infectious Disease"/>
            <person name="Wu L."/>
            <person name="Ma J."/>
        </authorList>
    </citation>
    <scope>NUCLEOTIDE SEQUENCE [LARGE SCALE GENOMIC DNA]</scope>
    <source>
        <strain evidence="9">KCTC 42424</strain>
    </source>
</reference>
<comment type="function">
    <text evidence="4 5">Required for flagellar hook formation. May act as a scaffolding protein.</text>
</comment>
<sequence>MAVSNVGDTSKVLEQYQNQNKENTKTGDNELGKDAFLELMVAQLKNQNPLKPTDNQAFVAQLAQFSTVEGIGQLNDTAENLTSRFNSASALQASSMVGQNVIVEGNDTGLLLQNGIVSGYAEVPGSASNIQLHIEDANGQLLEQFSLGNRGEGPMSVRWDGLNLMVDGEVVQFDASKLNRQEYLKDEDGEFVTDDEGNKIMLPYSPGEYKFEVSATISGKSEQLNMEMSSRVDSVTMGAGGQVTLNLTGGQKAGMDQIKQVLSS</sequence>